<gene>
    <name evidence="1" type="ORF">Bfra_004895</name>
</gene>
<evidence type="ECO:0000313" key="1">
    <source>
        <dbReference type="EMBL" id="KAF5873435.1"/>
    </source>
</evidence>
<dbReference type="PANTHER" id="PTHR43712">
    <property type="entry name" value="PUTATIVE (AFU_ORTHOLOGUE AFUA_4G14580)-RELATED"/>
    <property type="match status" value="1"/>
</dbReference>
<reference evidence="1 2" key="1">
    <citation type="journal article" date="2020" name="Phytopathology">
        <title>A high-quality genome resource of Botrytis fragariae, a new and rapidly spreading fungal pathogen causing strawberry gray mold in the U.S.A.</title>
        <authorList>
            <person name="Wu Y."/>
            <person name="Saski C.A."/>
            <person name="Schnabel G."/>
            <person name="Xiao S."/>
            <person name="Hu M."/>
        </authorList>
    </citation>
    <scope>NUCLEOTIDE SEQUENCE [LARGE SCALE GENOMIC DNA]</scope>
    <source>
        <strain evidence="1 2">BVB16</strain>
    </source>
</reference>
<sequence>MIGLIWRSKTITQGVSSHQNSREHTSKVDEYLTSNNIPSPSFDVFCPLTLSLPPDIQASRNSVLEASDELTALMLGPVESLIPPPNTWISVTALHRFGIAKSFPPTRTSTFPEIAQTCSIPESDARSLIRHAISFYIFHEPSPGIIAHTASSKALAEISPVSDFIGFVSEEMLPASTRLIDAMIKWPGSQESNESGYALVNGTDVPMMQYISRDSRRSQQMGKALAFLKSRPSGSVQRVLGSFSRDDAANDLVVDVGRAKGTVRVELLRFLPELKGIVQDQPEVVRDTTIPDDLQERFSFMAHDFFQEQPVKGADSASGPLYIDTIPTEETENARVRDPNDWEQLFASMDEGFKSFQVGTVDGSELSKIFVTWEGEDMFEV</sequence>
<evidence type="ECO:0000313" key="2">
    <source>
        <dbReference type="Proteomes" id="UP000531561"/>
    </source>
</evidence>
<dbReference type="GeneID" id="59258978"/>
<dbReference type="SUPFAM" id="SSF53335">
    <property type="entry name" value="S-adenosyl-L-methionine-dependent methyltransferases"/>
    <property type="match status" value="1"/>
</dbReference>
<dbReference type="RefSeq" id="XP_037192381.1">
    <property type="nucleotide sequence ID" value="XM_037335286.1"/>
</dbReference>
<dbReference type="EMBL" id="JABFCT010000008">
    <property type="protein sequence ID" value="KAF5873435.1"/>
    <property type="molecule type" value="Genomic_DNA"/>
</dbReference>
<dbReference type="InterPro" id="IPR029063">
    <property type="entry name" value="SAM-dependent_MTases_sf"/>
</dbReference>
<name>A0A8H6EIT4_9HELO</name>
<keyword evidence="2" id="KW-1185">Reference proteome</keyword>
<dbReference type="InterPro" id="IPR036388">
    <property type="entry name" value="WH-like_DNA-bd_sf"/>
</dbReference>
<dbReference type="PANTHER" id="PTHR43712:SF12">
    <property type="entry name" value="STERIGMATOCYSTIN 8-O-METHYLTRANSFERASE"/>
    <property type="match status" value="1"/>
</dbReference>
<protein>
    <submittedName>
        <fullName evidence="1">Putative hydroxyindole o- protein</fullName>
    </submittedName>
</protein>
<dbReference type="Gene3D" id="3.40.50.150">
    <property type="entry name" value="Vaccinia Virus protein VP39"/>
    <property type="match status" value="1"/>
</dbReference>
<dbReference type="AlphaFoldDB" id="A0A8H6EIT4"/>
<dbReference type="Proteomes" id="UP000531561">
    <property type="component" value="Unassembled WGS sequence"/>
</dbReference>
<proteinExistence type="predicted"/>
<dbReference type="Gene3D" id="1.10.10.10">
    <property type="entry name" value="Winged helix-like DNA-binding domain superfamily/Winged helix DNA-binding domain"/>
    <property type="match status" value="1"/>
</dbReference>
<accession>A0A8H6EIT4</accession>
<dbReference type="OrthoDB" id="1606438at2759"/>
<organism evidence="1 2">
    <name type="scientific">Botrytis fragariae</name>
    <dbReference type="NCBI Taxonomy" id="1964551"/>
    <lineage>
        <taxon>Eukaryota</taxon>
        <taxon>Fungi</taxon>
        <taxon>Dikarya</taxon>
        <taxon>Ascomycota</taxon>
        <taxon>Pezizomycotina</taxon>
        <taxon>Leotiomycetes</taxon>
        <taxon>Helotiales</taxon>
        <taxon>Sclerotiniaceae</taxon>
        <taxon>Botrytis</taxon>
    </lineage>
</organism>
<comment type="caution">
    <text evidence="1">The sequence shown here is derived from an EMBL/GenBank/DDBJ whole genome shotgun (WGS) entry which is preliminary data.</text>
</comment>